<evidence type="ECO:0000256" key="1">
    <source>
        <dbReference type="SAM" id="Coils"/>
    </source>
</evidence>
<dbReference type="OrthoDB" id="10256043at2759"/>
<evidence type="ECO:0000313" key="5">
    <source>
        <dbReference type="Proteomes" id="UP000272942"/>
    </source>
</evidence>
<dbReference type="Pfam" id="PF16471">
    <property type="entry name" value="JIP_LZII"/>
    <property type="match status" value="1"/>
</dbReference>
<keyword evidence="1" id="KW-0175">Coiled coil</keyword>
<evidence type="ECO:0000313" key="6">
    <source>
        <dbReference type="WBParaSite" id="ECPE_0000667001-mRNA-1"/>
    </source>
</evidence>
<feature type="region of interest" description="Disordered" evidence="2">
    <location>
        <begin position="213"/>
        <end position="244"/>
    </location>
</feature>
<evidence type="ECO:0000256" key="2">
    <source>
        <dbReference type="SAM" id="MobiDB-lite"/>
    </source>
</evidence>
<dbReference type="PANTHER" id="PTHR13886:SF4">
    <property type="entry name" value="JNK-INTERACTING PROTEIN 3"/>
    <property type="match status" value="1"/>
</dbReference>
<feature type="region of interest" description="Disordered" evidence="2">
    <location>
        <begin position="290"/>
        <end position="310"/>
    </location>
</feature>
<dbReference type="WBParaSite" id="ECPE_0000667001-mRNA-1">
    <property type="protein sequence ID" value="ECPE_0000667001-mRNA-1"/>
    <property type="gene ID" value="ECPE_0000667001"/>
</dbReference>
<accession>A0A183AI72</accession>
<evidence type="ECO:0000259" key="3">
    <source>
        <dbReference type="PROSITE" id="PS51777"/>
    </source>
</evidence>
<feature type="compositionally biased region" description="Polar residues" evidence="2">
    <location>
        <begin position="293"/>
        <end position="310"/>
    </location>
</feature>
<dbReference type="GO" id="GO:0008432">
    <property type="term" value="F:JUN kinase binding"/>
    <property type="evidence" value="ECO:0007669"/>
    <property type="project" value="TreeGrafter"/>
</dbReference>
<dbReference type="EMBL" id="UZAN01043676">
    <property type="protein sequence ID" value="VDP78983.1"/>
    <property type="molecule type" value="Genomic_DNA"/>
</dbReference>
<name>A0A183AI72_9TREM</name>
<dbReference type="GO" id="GO:0019894">
    <property type="term" value="F:kinesin binding"/>
    <property type="evidence" value="ECO:0007669"/>
    <property type="project" value="TreeGrafter"/>
</dbReference>
<evidence type="ECO:0000313" key="4">
    <source>
        <dbReference type="EMBL" id="VDP78983.1"/>
    </source>
</evidence>
<reference evidence="6" key="1">
    <citation type="submission" date="2016-06" db="UniProtKB">
        <authorList>
            <consortium name="WormBaseParasite"/>
        </authorList>
    </citation>
    <scope>IDENTIFICATION</scope>
</reference>
<proteinExistence type="predicted"/>
<feature type="coiled-coil region" evidence="1">
    <location>
        <begin position="35"/>
        <end position="62"/>
    </location>
</feature>
<feature type="compositionally biased region" description="Low complexity" evidence="2">
    <location>
        <begin position="223"/>
        <end position="232"/>
    </location>
</feature>
<dbReference type="Gene3D" id="1.20.5.1000">
    <property type="entry name" value="arf6 gtpase in complex with a specific effector, jip4"/>
    <property type="match status" value="1"/>
</dbReference>
<dbReference type="InterPro" id="IPR032486">
    <property type="entry name" value="JIP_LZII"/>
</dbReference>
<reference evidence="4 5" key="2">
    <citation type="submission" date="2018-11" db="EMBL/GenBank/DDBJ databases">
        <authorList>
            <consortium name="Pathogen Informatics"/>
        </authorList>
    </citation>
    <scope>NUCLEOTIDE SEQUENCE [LARGE SCALE GENOMIC DNA]</scope>
    <source>
        <strain evidence="4 5">Egypt</strain>
    </source>
</reference>
<dbReference type="GO" id="GO:0005737">
    <property type="term" value="C:cytoplasm"/>
    <property type="evidence" value="ECO:0007669"/>
    <property type="project" value="TreeGrafter"/>
</dbReference>
<dbReference type="InterPro" id="IPR034744">
    <property type="entry name" value="RH2"/>
</dbReference>
<sequence length="310" mass="34103">MELSATKNALNVVKNDLIRKLDDVTGEKLMLIKELESVRHNRDQTRNEANRLVRQVHDCQNKMAHLLARLKLYEDVDETALNKLDPVAASKLTHATSCLLLNADASSLILPSAQGSNLKASRKFGGSLNCISSGVSGKRIAATPNPVLVTEATSGVANPGTTDSLDEAMKTAKLGEPCFTKREMARVIAERNHYKESLMELQEALRHMETLRAERLDRDSRSGSRIRSQSTSPTNTRAGSDRRTSLARQILSAIQSAADGFATGVSDFFSEIEPLFVPSLPTEAQQHHIYVSRSHSGEPNNVQSSELRRM</sequence>
<feature type="domain" description="RH2" evidence="3">
    <location>
        <begin position="176"/>
        <end position="245"/>
    </location>
</feature>
<dbReference type="AlphaFoldDB" id="A0A183AI72"/>
<dbReference type="GO" id="GO:0030159">
    <property type="term" value="F:signaling receptor complex adaptor activity"/>
    <property type="evidence" value="ECO:0007669"/>
    <property type="project" value="TreeGrafter"/>
</dbReference>
<dbReference type="GO" id="GO:0016192">
    <property type="term" value="P:vesicle-mediated transport"/>
    <property type="evidence" value="ECO:0007669"/>
    <property type="project" value="TreeGrafter"/>
</dbReference>
<keyword evidence="5" id="KW-1185">Reference proteome</keyword>
<protein>
    <submittedName>
        <fullName evidence="6">RH2 domain-containing protein</fullName>
    </submittedName>
</protein>
<feature type="compositionally biased region" description="Basic and acidic residues" evidence="2">
    <location>
        <begin position="213"/>
        <end position="222"/>
    </location>
</feature>
<dbReference type="PANTHER" id="PTHR13886">
    <property type="entry name" value="JNK/SAPK-ASSOCIATED PROTEIN"/>
    <property type="match status" value="1"/>
</dbReference>
<dbReference type="GO" id="GO:0005078">
    <property type="term" value="F:MAP-kinase scaffold activity"/>
    <property type="evidence" value="ECO:0007669"/>
    <property type="project" value="InterPro"/>
</dbReference>
<organism evidence="6">
    <name type="scientific">Echinostoma caproni</name>
    <dbReference type="NCBI Taxonomy" id="27848"/>
    <lineage>
        <taxon>Eukaryota</taxon>
        <taxon>Metazoa</taxon>
        <taxon>Spiralia</taxon>
        <taxon>Lophotrochozoa</taxon>
        <taxon>Platyhelminthes</taxon>
        <taxon>Trematoda</taxon>
        <taxon>Digenea</taxon>
        <taxon>Plagiorchiida</taxon>
        <taxon>Echinostomata</taxon>
        <taxon>Echinostomatoidea</taxon>
        <taxon>Echinostomatidae</taxon>
        <taxon>Echinostoma</taxon>
    </lineage>
</organism>
<dbReference type="InterPro" id="IPR039911">
    <property type="entry name" value="JIP3/JIP4"/>
</dbReference>
<dbReference type="Proteomes" id="UP000272942">
    <property type="component" value="Unassembled WGS sequence"/>
</dbReference>
<gene>
    <name evidence="4" type="ORF">ECPE_LOCUS6657</name>
</gene>
<dbReference type="PROSITE" id="PS51777">
    <property type="entry name" value="RH2"/>
    <property type="match status" value="1"/>
</dbReference>